<proteinExistence type="predicted"/>
<gene>
    <name evidence="1" type="ORF">NP493_448g02013</name>
</gene>
<reference evidence="1" key="1">
    <citation type="journal article" date="2023" name="Mol. Biol. Evol.">
        <title>Third-Generation Sequencing Reveals the Adaptive Role of the Epigenome in Three Deep-Sea Polychaetes.</title>
        <authorList>
            <person name="Perez M."/>
            <person name="Aroh O."/>
            <person name="Sun Y."/>
            <person name="Lan Y."/>
            <person name="Juniper S.K."/>
            <person name="Young C.R."/>
            <person name="Angers B."/>
            <person name="Qian P.Y."/>
        </authorList>
    </citation>
    <scope>NUCLEOTIDE SEQUENCE</scope>
    <source>
        <strain evidence="1">R07B-5</strain>
    </source>
</reference>
<dbReference type="EMBL" id="JAODUO010000450">
    <property type="protein sequence ID" value="KAK2180282.1"/>
    <property type="molecule type" value="Genomic_DNA"/>
</dbReference>
<protein>
    <submittedName>
        <fullName evidence="1">Uncharacterized protein</fullName>
    </submittedName>
</protein>
<dbReference type="AlphaFoldDB" id="A0AAD9KZ76"/>
<accession>A0AAD9KZ76</accession>
<sequence length="121" mass="13763">MLYPGATPGVQAYLYICICKPTLTYGLECMSSTAIQMRRLESVQGRLIKQSLGLSKLSHNTAFLKALNIEKIEDIVNRNVLSLYNRIFKVESPARRLMQHLLSRFIFYGKTIPGTLLDRVI</sequence>
<comment type="caution">
    <text evidence="1">The sequence shown here is derived from an EMBL/GenBank/DDBJ whole genome shotgun (WGS) entry which is preliminary data.</text>
</comment>
<evidence type="ECO:0000313" key="2">
    <source>
        <dbReference type="Proteomes" id="UP001209878"/>
    </source>
</evidence>
<organism evidence="1 2">
    <name type="scientific">Ridgeia piscesae</name>
    <name type="common">Tubeworm</name>
    <dbReference type="NCBI Taxonomy" id="27915"/>
    <lineage>
        <taxon>Eukaryota</taxon>
        <taxon>Metazoa</taxon>
        <taxon>Spiralia</taxon>
        <taxon>Lophotrochozoa</taxon>
        <taxon>Annelida</taxon>
        <taxon>Polychaeta</taxon>
        <taxon>Sedentaria</taxon>
        <taxon>Canalipalpata</taxon>
        <taxon>Sabellida</taxon>
        <taxon>Siboglinidae</taxon>
        <taxon>Ridgeia</taxon>
    </lineage>
</organism>
<evidence type="ECO:0000313" key="1">
    <source>
        <dbReference type="EMBL" id="KAK2180282.1"/>
    </source>
</evidence>
<keyword evidence="2" id="KW-1185">Reference proteome</keyword>
<name>A0AAD9KZ76_RIDPI</name>
<dbReference type="Proteomes" id="UP001209878">
    <property type="component" value="Unassembled WGS sequence"/>
</dbReference>